<organism evidence="1 2">
    <name type="scientific">Salmonella paratyphi B (strain ATCC BAA-1250 / SPB7)</name>
    <dbReference type="NCBI Taxonomy" id="1016998"/>
    <lineage>
        <taxon>Bacteria</taxon>
        <taxon>Pseudomonadati</taxon>
        <taxon>Pseudomonadota</taxon>
        <taxon>Gammaproteobacteria</taxon>
        <taxon>Enterobacterales</taxon>
        <taxon>Enterobacteriaceae</taxon>
        <taxon>Salmonella</taxon>
    </lineage>
</organism>
<evidence type="ECO:0000313" key="2">
    <source>
        <dbReference type="Proteomes" id="UP000008556"/>
    </source>
</evidence>
<protein>
    <submittedName>
        <fullName evidence="1">Uncharacterized protein</fullName>
    </submittedName>
</protein>
<sequence>MRYRNDNIIFNFNIIHILAGQSHAPLEGCKDKLNRRAGFAIYERYDLLKKRQNCSGVQINMMILSFFMGKLHCIVSFEKKLNASGGDPLINGSGTSSNGSSTKSHGFWKRFVVIPGFGI</sequence>
<name>A0A6C6Z5G4_SALPB</name>
<proteinExistence type="predicted"/>
<dbReference type="AlphaFoldDB" id="A0A6C6Z5G4"/>
<accession>A0A6C6Z5G4</accession>
<evidence type="ECO:0000313" key="1">
    <source>
        <dbReference type="EMBL" id="ABX68676.1"/>
    </source>
</evidence>
<dbReference type="Proteomes" id="UP000008556">
    <property type="component" value="Chromosome"/>
</dbReference>
<dbReference type="KEGG" id="spq:SPAB_03317"/>
<reference evidence="1 2" key="1">
    <citation type="submission" date="2007-11" db="EMBL/GenBank/DDBJ databases">
        <authorList>
            <consortium name="The Salmonella enterica serovar Paratyphi B Genome Sequencing Project"/>
            <person name="McClelland M."/>
            <person name="Sanderson E.K."/>
            <person name="Porwollik S."/>
            <person name="Spieth J."/>
            <person name="Clifton W.S."/>
            <person name="Fulton R."/>
            <person name="Cordes M."/>
            <person name="Wollam A."/>
            <person name="Shah N."/>
            <person name="Pepin K."/>
            <person name="Bhonagiri V."/>
            <person name="Nash W."/>
            <person name="Johnson M."/>
            <person name="Thiruvilangam P."/>
            <person name="Wilson R."/>
        </authorList>
    </citation>
    <scope>NUCLEOTIDE SEQUENCE [LARGE SCALE GENOMIC DNA]</scope>
    <source>
        <strain evidence="2">ATCC BAA-1250 / SPB7</strain>
    </source>
</reference>
<gene>
    <name evidence="1" type="ordered locus">SPAB_03317</name>
</gene>
<dbReference type="EMBL" id="CP000886">
    <property type="protein sequence ID" value="ABX68676.1"/>
    <property type="molecule type" value="Genomic_DNA"/>
</dbReference>